<keyword evidence="2 10" id="KW-0813">Transport</keyword>
<evidence type="ECO:0000256" key="6">
    <source>
        <dbReference type="ARBA" id="ARBA00023077"/>
    </source>
</evidence>
<evidence type="ECO:0000256" key="2">
    <source>
        <dbReference type="ARBA" id="ARBA00022448"/>
    </source>
</evidence>
<evidence type="ECO:0000259" key="12">
    <source>
        <dbReference type="Pfam" id="PF00593"/>
    </source>
</evidence>
<evidence type="ECO:0000256" key="5">
    <source>
        <dbReference type="ARBA" id="ARBA00022729"/>
    </source>
</evidence>
<evidence type="ECO:0000256" key="8">
    <source>
        <dbReference type="ARBA" id="ARBA00023170"/>
    </source>
</evidence>
<evidence type="ECO:0000256" key="7">
    <source>
        <dbReference type="ARBA" id="ARBA00023136"/>
    </source>
</evidence>
<dbReference type="PANTHER" id="PTHR30069">
    <property type="entry name" value="TONB-DEPENDENT OUTER MEMBRANE RECEPTOR"/>
    <property type="match status" value="1"/>
</dbReference>
<dbReference type="Gene3D" id="2.170.130.10">
    <property type="entry name" value="TonB-dependent receptor, plug domain"/>
    <property type="match status" value="1"/>
</dbReference>
<evidence type="ECO:0000256" key="11">
    <source>
        <dbReference type="RuleBase" id="RU003357"/>
    </source>
</evidence>
<evidence type="ECO:0000256" key="10">
    <source>
        <dbReference type="PROSITE-ProRule" id="PRU01360"/>
    </source>
</evidence>
<dbReference type="EMBL" id="AP018515">
    <property type="protein sequence ID" value="BBC80636.1"/>
    <property type="molecule type" value="Genomic_DNA"/>
</dbReference>
<keyword evidence="8 14" id="KW-0675">Receptor</keyword>
<protein>
    <submittedName>
        <fullName evidence="14">Outer membrane cobalamin receptor</fullName>
    </submittedName>
</protein>
<keyword evidence="9 10" id="KW-0998">Cell outer membrane</keyword>
<dbReference type="InterPro" id="IPR036942">
    <property type="entry name" value="Beta-barrel_TonB_sf"/>
</dbReference>
<feature type="domain" description="TonB-dependent receptor plug" evidence="13">
    <location>
        <begin position="119"/>
        <end position="226"/>
    </location>
</feature>
<dbReference type="InterPro" id="IPR039426">
    <property type="entry name" value="TonB-dep_rcpt-like"/>
</dbReference>
<keyword evidence="6 11" id="KW-0798">TonB box</keyword>
<evidence type="ECO:0000256" key="1">
    <source>
        <dbReference type="ARBA" id="ARBA00004571"/>
    </source>
</evidence>
<evidence type="ECO:0000256" key="3">
    <source>
        <dbReference type="ARBA" id="ARBA00022452"/>
    </source>
</evidence>
<evidence type="ECO:0000256" key="9">
    <source>
        <dbReference type="ARBA" id="ARBA00023237"/>
    </source>
</evidence>
<comment type="similarity">
    <text evidence="10 11">Belongs to the TonB-dependent receptor family.</text>
</comment>
<sequence>MAGDRKCFLYVQARRFFTQIPFRSFLTVRWFFCLKFLKTLSFKKIQQALYGACFAVRKIMTKRARCAKKAVLPLRYSLLVTALSVGALTDLPAAIAAEVDAPEGGDNTVVTVTGRPQKVKDVAGTVQIIDQRALQTSGAQSLTDVLAQHAVGFLSQWSPAQTSINIRGAASDGQGRDFNGQVLVLIDGRRAGTANLSKIAPSAIERIEIIRGPASVIYGSQNIGGVINIITKNGLNTKGITLSGTGGSWGLGKGAFEVGGKKGRFDYFVSLSGGRSGDYHSGEGGGREVNTQWVRDGALAVVGYQINALNRVELSGRIDGIYDSGFRGSGANYYSKDNRINNSADLTYTGSTKNKKIDWSAHFYDVHDEDNFHWASPVVYSNGKPAAGTSADNNKRNLDIVGSKMIVHARLLPHNDALIGSDLEQSVLRSTRRRVGVNGASMSQTAPYDNNQTDQFVAFYAQDQHRFFHDKVALSAGIRQTWGHTRMDRTPYRTGLISRTAPYQATTWSVGTTYKPVKNITLRAGAASGFRAPTATELAADFDGFGGGRTFGNPNLKPERNQQIEVGLNYTDTIWQGDVALFQNSIRNRITTQVRPGYANTYDYVNKAGNLLIRGIELQGAVNMACLLWPERNDIKWSFYSNGNYNFDMKDEGAAANLNTHTAQRVYRYQVAMGARFGSTLHGHPWNVDVNGTVQGTLYYDTEEHLLIPQAEPRSSYVHKEAPYTIWNLHMDYAVTHNLLVNFAITNLTNLNYHPVFIATDHANSGLDARFSNGGIGTSLPGRTFQGGLVLRFD</sequence>
<dbReference type="CDD" id="cd01347">
    <property type="entry name" value="ligand_gated_channel"/>
    <property type="match status" value="1"/>
</dbReference>
<dbReference type="InterPro" id="IPR012910">
    <property type="entry name" value="Plug_dom"/>
</dbReference>
<dbReference type="InterPro" id="IPR000531">
    <property type="entry name" value="Beta-barrel_TonB"/>
</dbReference>
<gene>
    <name evidence="14" type="ORF">AcetOrient_orf03447</name>
</gene>
<dbReference type="SUPFAM" id="SSF56935">
    <property type="entry name" value="Porins"/>
    <property type="match status" value="1"/>
</dbReference>
<dbReference type="Proteomes" id="UP000270034">
    <property type="component" value="Chromosome"/>
</dbReference>
<dbReference type="GO" id="GO:0009279">
    <property type="term" value="C:cell outer membrane"/>
    <property type="evidence" value="ECO:0007669"/>
    <property type="project" value="UniProtKB-SubCell"/>
</dbReference>
<feature type="domain" description="TonB-dependent receptor-like beta-barrel" evidence="12">
    <location>
        <begin position="291"/>
        <end position="748"/>
    </location>
</feature>
<dbReference type="GO" id="GO:0044718">
    <property type="term" value="P:siderophore transmembrane transport"/>
    <property type="evidence" value="ECO:0007669"/>
    <property type="project" value="TreeGrafter"/>
</dbReference>
<dbReference type="AlphaFoldDB" id="A0A2Z5ZJH5"/>
<dbReference type="InterPro" id="IPR037066">
    <property type="entry name" value="Plug_dom_sf"/>
</dbReference>
<dbReference type="GO" id="GO:0015344">
    <property type="term" value="F:siderophore uptake transmembrane transporter activity"/>
    <property type="evidence" value="ECO:0007669"/>
    <property type="project" value="TreeGrafter"/>
</dbReference>
<evidence type="ECO:0000256" key="4">
    <source>
        <dbReference type="ARBA" id="ARBA00022692"/>
    </source>
</evidence>
<name>A0A2Z5ZJH5_9PROT</name>
<dbReference type="PANTHER" id="PTHR30069:SF29">
    <property type="entry name" value="HEMOGLOBIN AND HEMOGLOBIN-HAPTOGLOBIN-BINDING PROTEIN 1-RELATED"/>
    <property type="match status" value="1"/>
</dbReference>
<organism evidence="14 15">
    <name type="scientific">Acetobacter orientalis</name>
    <dbReference type="NCBI Taxonomy" id="146474"/>
    <lineage>
        <taxon>Bacteria</taxon>
        <taxon>Pseudomonadati</taxon>
        <taxon>Pseudomonadota</taxon>
        <taxon>Alphaproteobacteria</taxon>
        <taxon>Acetobacterales</taxon>
        <taxon>Acetobacteraceae</taxon>
        <taxon>Acetobacter</taxon>
    </lineage>
</organism>
<evidence type="ECO:0000259" key="13">
    <source>
        <dbReference type="Pfam" id="PF07715"/>
    </source>
</evidence>
<evidence type="ECO:0000313" key="14">
    <source>
        <dbReference type="EMBL" id="BBC80636.1"/>
    </source>
</evidence>
<keyword evidence="7 10" id="KW-0472">Membrane</keyword>
<dbReference type="KEGG" id="aot:AcetOri_orf03447"/>
<comment type="subcellular location">
    <subcellularLocation>
        <location evidence="1 10">Cell outer membrane</location>
        <topology evidence="1 10">Multi-pass membrane protein</topology>
    </subcellularLocation>
</comment>
<dbReference type="Gene3D" id="2.40.170.20">
    <property type="entry name" value="TonB-dependent receptor, beta-barrel domain"/>
    <property type="match status" value="1"/>
</dbReference>
<dbReference type="Pfam" id="PF07715">
    <property type="entry name" value="Plug"/>
    <property type="match status" value="1"/>
</dbReference>
<keyword evidence="4 10" id="KW-0812">Transmembrane</keyword>
<evidence type="ECO:0000313" key="15">
    <source>
        <dbReference type="Proteomes" id="UP000270034"/>
    </source>
</evidence>
<dbReference type="PROSITE" id="PS52016">
    <property type="entry name" value="TONB_DEPENDENT_REC_3"/>
    <property type="match status" value="1"/>
</dbReference>
<keyword evidence="3 10" id="KW-1134">Transmembrane beta strand</keyword>
<dbReference type="Pfam" id="PF00593">
    <property type="entry name" value="TonB_dep_Rec_b-barrel"/>
    <property type="match status" value="1"/>
</dbReference>
<keyword evidence="5" id="KW-0732">Signal</keyword>
<reference evidence="14 15" key="1">
    <citation type="submission" date="2018-02" db="EMBL/GenBank/DDBJ databases">
        <title>Acetobacter orientalis genome.</title>
        <authorList>
            <person name="Nakashima N."/>
            <person name="Tamura T."/>
        </authorList>
    </citation>
    <scope>NUCLEOTIDE SEQUENCE [LARGE SCALE GENOMIC DNA]</scope>
    <source>
        <strain evidence="14 15">FAN1</strain>
    </source>
</reference>
<accession>A0A2Z5ZJH5</accession>
<proteinExistence type="inferred from homology"/>